<gene>
    <name evidence="7" type="ORF">CAL28_25095</name>
</gene>
<protein>
    <submittedName>
        <fullName evidence="7">Benzoylformate decarboxylase</fullName>
    </submittedName>
</protein>
<dbReference type="RefSeq" id="WP_094843832.1">
    <property type="nucleotide sequence ID" value="NZ_NEVS01000004.1"/>
</dbReference>
<comment type="caution">
    <text evidence="7">The sequence shown here is derived from an EMBL/GenBank/DDBJ whole genome shotgun (WGS) entry which is preliminary data.</text>
</comment>
<name>A0A261ULC7_9BORD</name>
<evidence type="ECO:0000259" key="5">
    <source>
        <dbReference type="Pfam" id="PF02775"/>
    </source>
</evidence>
<feature type="domain" description="Thiamine pyrophosphate enzyme N-terminal TPP-binding" evidence="6">
    <location>
        <begin position="5"/>
        <end position="105"/>
    </location>
</feature>
<dbReference type="GO" id="GO:0030976">
    <property type="term" value="F:thiamine pyrophosphate binding"/>
    <property type="evidence" value="ECO:0007669"/>
    <property type="project" value="InterPro"/>
</dbReference>
<feature type="domain" description="Thiamine pyrophosphate enzyme central" evidence="4">
    <location>
        <begin position="201"/>
        <end position="325"/>
    </location>
</feature>
<dbReference type="Pfam" id="PF02775">
    <property type="entry name" value="TPP_enzyme_C"/>
    <property type="match status" value="1"/>
</dbReference>
<dbReference type="GO" id="GO:0019752">
    <property type="term" value="P:carboxylic acid metabolic process"/>
    <property type="evidence" value="ECO:0007669"/>
    <property type="project" value="UniProtKB-ARBA"/>
</dbReference>
<dbReference type="InterPro" id="IPR029061">
    <property type="entry name" value="THDP-binding"/>
</dbReference>
<evidence type="ECO:0000259" key="4">
    <source>
        <dbReference type="Pfam" id="PF00205"/>
    </source>
</evidence>
<evidence type="ECO:0000313" key="8">
    <source>
        <dbReference type="Proteomes" id="UP000215767"/>
    </source>
</evidence>
<dbReference type="AlphaFoldDB" id="A0A261ULC7"/>
<dbReference type="Pfam" id="PF00205">
    <property type="entry name" value="TPP_enzyme_M"/>
    <property type="match status" value="1"/>
</dbReference>
<proteinExistence type="inferred from homology"/>
<dbReference type="GO" id="GO:0050660">
    <property type="term" value="F:flavin adenine dinucleotide binding"/>
    <property type="evidence" value="ECO:0007669"/>
    <property type="project" value="TreeGrafter"/>
</dbReference>
<comment type="similarity">
    <text evidence="1 3">Belongs to the TPP enzyme family.</text>
</comment>
<dbReference type="InterPro" id="IPR011766">
    <property type="entry name" value="TPP_enzyme_TPP-bd"/>
</dbReference>
<evidence type="ECO:0000256" key="2">
    <source>
        <dbReference type="ARBA" id="ARBA00023052"/>
    </source>
</evidence>
<keyword evidence="2 3" id="KW-0786">Thiamine pyrophosphate</keyword>
<dbReference type="GO" id="GO:0003984">
    <property type="term" value="F:acetolactate synthase activity"/>
    <property type="evidence" value="ECO:0007669"/>
    <property type="project" value="TreeGrafter"/>
</dbReference>
<evidence type="ECO:0000259" key="6">
    <source>
        <dbReference type="Pfam" id="PF02776"/>
    </source>
</evidence>
<dbReference type="Gene3D" id="3.40.50.970">
    <property type="match status" value="2"/>
</dbReference>
<dbReference type="CDD" id="cd07035">
    <property type="entry name" value="TPP_PYR_POX_like"/>
    <property type="match status" value="1"/>
</dbReference>
<dbReference type="OrthoDB" id="2254214at2"/>
<keyword evidence="8" id="KW-1185">Reference proteome</keyword>
<dbReference type="InterPro" id="IPR012001">
    <property type="entry name" value="Thiamin_PyroP_enz_TPP-bd_dom"/>
</dbReference>
<dbReference type="InterPro" id="IPR045229">
    <property type="entry name" value="TPP_enz"/>
</dbReference>
<dbReference type="SUPFAM" id="SSF52467">
    <property type="entry name" value="DHS-like NAD/FAD-binding domain"/>
    <property type="match status" value="1"/>
</dbReference>
<evidence type="ECO:0000256" key="1">
    <source>
        <dbReference type="ARBA" id="ARBA00007812"/>
    </source>
</evidence>
<reference evidence="8" key="1">
    <citation type="submission" date="2017-05" db="EMBL/GenBank/DDBJ databases">
        <title>Complete and WGS of Bordetella genogroups.</title>
        <authorList>
            <person name="Spilker T."/>
            <person name="Lipuma J."/>
        </authorList>
    </citation>
    <scope>NUCLEOTIDE SEQUENCE [LARGE SCALE GENOMIC DNA]</scope>
    <source>
        <strain evidence="8">AU8856</strain>
    </source>
</reference>
<dbReference type="InterPro" id="IPR012000">
    <property type="entry name" value="Thiamin_PyroP_enz_cen_dom"/>
</dbReference>
<sequence length="535" mass="56637">MGNRTGGELIQDFLETYSIPFVFGNPGTTETSFLAAVAASKATYVLALHESSAVGIAVGYALITGAPSVVSLHTYPGLANGMFNMRNALMSGVPLLVINGQQDSRFLIHNPVLGAPNTTLAGTATKYAYEVTRTDDLAVALQRCYLQARLQPAGPVFLSIPMNFMLEETGCTTFKRTRIIEDAVPCGIGELAGVLKGVPAGKLVIVTDYAVGAAHGIDAVSRIASALGADIYAAPFHVQGTVDPLHPNFRGQLPPTTRRINEALSRYHTMLLIGEKVDSFTYDGLSALPPELRVIQLAPAAGQLGFDFPCDIAVLGDIHATLNALAAALGGEAKAAAVRAIDEAALDAKYPASGAHASNALILSVLRHLDRMTHVITEGSSEDAIVQEMATALGFRNVHFSPRGGGLGWAMPLGVGIGLATGKPAVCFVGDGGSMYSIHALWTAAKYAIPCVFVCFVNHEYRLLKDLWCNEMRTTFETTHFVGLDFSDPNVDMQKIAEGFGARTERISSLDVVGGVLSRALAHAGPSFLIIDREP</sequence>
<evidence type="ECO:0000256" key="3">
    <source>
        <dbReference type="RuleBase" id="RU362132"/>
    </source>
</evidence>
<dbReference type="GO" id="GO:0000287">
    <property type="term" value="F:magnesium ion binding"/>
    <property type="evidence" value="ECO:0007669"/>
    <property type="project" value="InterPro"/>
</dbReference>
<dbReference type="Gene3D" id="3.40.50.1220">
    <property type="entry name" value="TPP-binding domain"/>
    <property type="match status" value="1"/>
</dbReference>
<dbReference type="PANTHER" id="PTHR18968:SF133">
    <property type="entry name" value="BENZOYLFORMATE DECARBOXYLASE"/>
    <property type="match status" value="1"/>
</dbReference>
<dbReference type="InterPro" id="IPR029035">
    <property type="entry name" value="DHS-like_NAD/FAD-binding_dom"/>
</dbReference>
<dbReference type="Pfam" id="PF02776">
    <property type="entry name" value="TPP_enzyme_N"/>
    <property type="match status" value="1"/>
</dbReference>
<dbReference type="Proteomes" id="UP000215767">
    <property type="component" value="Unassembled WGS sequence"/>
</dbReference>
<organism evidence="7 8">
    <name type="scientific">Bordetella genomosp. 11</name>
    <dbReference type="NCBI Taxonomy" id="1416808"/>
    <lineage>
        <taxon>Bacteria</taxon>
        <taxon>Pseudomonadati</taxon>
        <taxon>Pseudomonadota</taxon>
        <taxon>Betaproteobacteria</taxon>
        <taxon>Burkholderiales</taxon>
        <taxon>Alcaligenaceae</taxon>
        <taxon>Bordetella</taxon>
    </lineage>
</organism>
<feature type="domain" description="Thiamine pyrophosphate enzyme TPP-binding" evidence="5">
    <location>
        <begin position="396"/>
        <end position="530"/>
    </location>
</feature>
<dbReference type="PANTHER" id="PTHR18968">
    <property type="entry name" value="THIAMINE PYROPHOSPHATE ENZYMES"/>
    <property type="match status" value="1"/>
</dbReference>
<dbReference type="EMBL" id="NEVS01000004">
    <property type="protein sequence ID" value="OZI62455.1"/>
    <property type="molecule type" value="Genomic_DNA"/>
</dbReference>
<accession>A0A261ULC7</accession>
<dbReference type="SUPFAM" id="SSF52518">
    <property type="entry name" value="Thiamin diphosphate-binding fold (THDP-binding)"/>
    <property type="match status" value="2"/>
</dbReference>
<evidence type="ECO:0000313" key="7">
    <source>
        <dbReference type="EMBL" id="OZI62455.1"/>
    </source>
</evidence>
<dbReference type="CDD" id="cd02002">
    <property type="entry name" value="TPP_BFDC"/>
    <property type="match status" value="1"/>
</dbReference>